<dbReference type="Gene3D" id="3.30.2350.10">
    <property type="entry name" value="Pseudouridine synthase"/>
    <property type="match status" value="1"/>
</dbReference>
<dbReference type="SUPFAM" id="SSF55120">
    <property type="entry name" value="Pseudouridine synthase"/>
    <property type="match status" value="1"/>
</dbReference>
<evidence type="ECO:0000313" key="10">
    <source>
        <dbReference type="EMBL" id="GLX84028.1"/>
    </source>
</evidence>
<dbReference type="EC" id="5.4.99.-" evidence="8"/>
<keyword evidence="2" id="KW-0698">rRNA processing</keyword>
<dbReference type="InterPro" id="IPR050188">
    <property type="entry name" value="RluA_PseudoU_synthase"/>
</dbReference>
<dbReference type="EMBL" id="BSSV01000001">
    <property type="protein sequence ID" value="GLX84028.1"/>
    <property type="molecule type" value="Genomic_DNA"/>
</dbReference>
<evidence type="ECO:0000256" key="7">
    <source>
        <dbReference type="ARBA" id="ARBA00037305"/>
    </source>
</evidence>
<dbReference type="InterPro" id="IPR020103">
    <property type="entry name" value="PsdUridine_synth_cat_dom_sf"/>
</dbReference>
<dbReference type="Pfam" id="PF00849">
    <property type="entry name" value="PseudoU_synth_2"/>
    <property type="match status" value="1"/>
</dbReference>
<comment type="caution">
    <text evidence="10">The sequence shown here is derived from an EMBL/GenBank/DDBJ whole genome shotgun (WGS) entry which is preliminary data.</text>
</comment>
<feature type="domain" description="Pseudouridine synthase RsuA/RluA-like" evidence="9">
    <location>
        <begin position="25"/>
        <end position="171"/>
    </location>
</feature>
<dbReference type="NCBIfam" id="TIGR00005">
    <property type="entry name" value="rluA_subfam"/>
    <property type="match status" value="1"/>
</dbReference>
<gene>
    <name evidence="10" type="primary">rluA</name>
    <name evidence="10" type="ORF">tloyanaT_02800</name>
</gene>
<dbReference type="InterPro" id="IPR006224">
    <property type="entry name" value="PsdUridine_synth_RluA-like_CS"/>
</dbReference>
<comment type="catalytic activity">
    <reaction evidence="8">
        <text>a uridine in RNA = a pseudouridine in RNA</text>
        <dbReference type="Rhea" id="RHEA:48348"/>
        <dbReference type="Rhea" id="RHEA-COMP:12068"/>
        <dbReference type="Rhea" id="RHEA-COMP:12069"/>
        <dbReference type="ChEBI" id="CHEBI:65314"/>
        <dbReference type="ChEBI" id="CHEBI:65315"/>
    </reaction>
</comment>
<dbReference type="InterPro" id="IPR006225">
    <property type="entry name" value="PsdUridine_synth_RluC/D"/>
</dbReference>
<dbReference type="InterPro" id="IPR006145">
    <property type="entry name" value="PsdUridine_synth_RsuA/RluA"/>
</dbReference>
<keyword evidence="3" id="KW-0819">tRNA processing</keyword>
<comment type="similarity">
    <text evidence="1 8">Belongs to the pseudouridine synthase RluA family.</text>
</comment>
<evidence type="ECO:0000256" key="3">
    <source>
        <dbReference type="ARBA" id="ARBA00022694"/>
    </source>
</evidence>
<protein>
    <recommendedName>
        <fullName evidence="8">Pseudouridine synthase</fullName>
        <ecNumber evidence="8">5.4.99.-</ecNumber>
    </recommendedName>
</protein>
<evidence type="ECO:0000256" key="1">
    <source>
        <dbReference type="ARBA" id="ARBA00010876"/>
    </source>
</evidence>
<evidence type="ECO:0000256" key="6">
    <source>
        <dbReference type="ARBA" id="ARBA00036916"/>
    </source>
</evidence>
<accession>A0ABQ6H7B4</accession>
<evidence type="ECO:0000256" key="4">
    <source>
        <dbReference type="ARBA" id="ARBA00023235"/>
    </source>
</evidence>
<evidence type="ECO:0000256" key="8">
    <source>
        <dbReference type="RuleBase" id="RU362028"/>
    </source>
</evidence>
<dbReference type="PANTHER" id="PTHR21600:SF91">
    <property type="entry name" value="DUAL-SPECIFICITY RNA PSEUDOURIDINE SYNTHASE RLUA"/>
    <property type="match status" value="1"/>
</dbReference>
<name>A0ABQ6H7B4_9GAMM</name>
<dbReference type="PANTHER" id="PTHR21600">
    <property type="entry name" value="MITOCHONDRIAL RNA PSEUDOURIDINE SYNTHASE"/>
    <property type="match status" value="1"/>
</dbReference>
<evidence type="ECO:0000256" key="2">
    <source>
        <dbReference type="ARBA" id="ARBA00022552"/>
    </source>
</evidence>
<evidence type="ECO:0000256" key="5">
    <source>
        <dbReference type="ARBA" id="ARBA00036184"/>
    </source>
</evidence>
<reference evidence="10 11" key="1">
    <citation type="submission" date="2023-03" db="EMBL/GenBank/DDBJ databases">
        <title>Thalassotalea loyana LMG 22536T draft genome sequence.</title>
        <authorList>
            <person name="Sawabe T."/>
        </authorList>
    </citation>
    <scope>NUCLEOTIDE SEQUENCE [LARGE SCALE GENOMIC DNA]</scope>
    <source>
        <strain evidence="10 11">LMG 22536</strain>
    </source>
</reference>
<dbReference type="CDD" id="cd02869">
    <property type="entry name" value="PseudoU_synth_RluA_like"/>
    <property type="match status" value="1"/>
</dbReference>
<comment type="function">
    <text evidence="8">Responsible for synthesis of pseudouridine from uracil.</text>
</comment>
<comment type="catalytic activity">
    <reaction evidence="5">
        <text>uridine(32) in tRNA = pseudouridine(32) in tRNA</text>
        <dbReference type="Rhea" id="RHEA:42544"/>
        <dbReference type="Rhea" id="RHEA-COMP:10107"/>
        <dbReference type="Rhea" id="RHEA-COMP:10108"/>
        <dbReference type="ChEBI" id="CHEBI:65314"/>
        <dbReference type="ChEBI" id="CHEBI:65315"/>
        <dbReference type="EC" id="5.4.99.28"/>
    </reaction>
</comment>
<dbReference type="PROSITE" id="PS01129">
    <property type="entry name" value="PSI_RLU"/>
    <property type="match status" value="1"/>
</dbReference>
<proteinExistence type="inferred from homology"/>
<sequence length="221" mass="25183">MVANPDFIYRPPMTPYLDIVYQDDDIVVLNKTSGLLTVPGRLPEHQDCLENRVKSVLPTATIVHRLDMATSGLVIMALNKPAHVHIQQQFEKRKVSKKYRARVYGKLEHDSGEINLPLICDWPNRPKQKVCHEHGKPSTTQYQVLARETETTLVELTPITGRSHQLRVHMLSLGHPILGDRLYAHDKALELSERLQLHAFTIAFHHPVTNDKIALKAECPF</sequence>
<comment type="catalytic activity">
    <reaction evidence="6">
        <text>uridine(746) in 23S rRNA = pseudouridine(746) in 23S rRNA</text>
        <dbReference type="Rhea" id="RHEA:42548"/>
        <dbReference type="Rhea" id="RHEA-COMP:10109"/>
        <dbReference type="Rhea" id="RHEA-COMP:10110"/>
        <dbReference type="ChEBI" id="CHEBI:65314"/>
        <dbReference type="ChEBI" id="CHEBI:65315"/>
        <dbReference type="EC" id="5.4.99.29"/>
    </reaction>
</comment>
<keyword evidence="4 8" id="KW-0413">Isomerase</keyword>
<dbReference type="Proteomes" id="UP001157134">
    <property type="component" value="Unassembled WGS sequence"/>
</dbReference>
<evidence type="ECO:0000313" key="11">
    <source>
        <dbReference type="Proteomes" id="UP001157134"/>
    </source>
</evidence>
<dbReference type="RefSeq" id="WP_284295581.1">
    <property type="nucleotide sequence ID" value="NZ_BSSV01000001.1"/>
</dbReference>
<evidence type="ECO:0000259" key="9">
    <source>
        <dbReference type="Pfam" id="PF00849"/>
    </source>
</evidence>
<organism evidence="10 11">
    <name type="scientific">Thalassotalea loyana</name>
    <dbReference type="NCBI Taxonomy" id="280483"/>
    <lineage>
        <taxon>Bacteria</taxon>
        <taxon>Pseudomonadati</taxon>
        <taxon>Pseudomonadota</taxon>
        <taxon>Gammaproteobacteria</taxon>
        <taxon>Alteromonadales</taxon>
        <taxon>Colwelliaceae</taxon>
        <taxon>Thalassotalea</taxon>
    </lineage>
</organism>
<comment type="function">
    <text evidence="7">Dual specificity enzyme that catalyzes the synthesis of pseudouridine from uracil-746 in 23S ribosomal RNA and from uracil-32 in the anticodon stem and loop of transfer RNAs.</text>
</comment>
<keyword evidence="11" id="KW-1185">Reference proteome</keyword>